<dbReference type="Proteomes" id="UP000070284">
    <property type="component" value="Unassembled WGS sequence"/>
</dbReference>
<keyword evidence="1" id="KW-1133">Transmembrane helix</keyword>
<keyword evidence="1" id="KW-0812">Transmembrane</keyword>
<evidence type="ECO:0000313" key="3">
    <source>
        <dbReference type="Proteomes" id="UP000070284"/>
    </source>
</evidence>
<gene>
    <name evidence="2" type="ORF">AKJ65_08235</name>
</gene>
<reference evidence="2 3" key="1">
    <citation type="journal article" date="2016" name="Sci. Rep.">
        <title>Metabolic traits of an uncultured archaeal lineage -MSBL1- from brine pools of the Red Sea.</title>
        <authorList>
            <person name="Mwirichia R."/>
            <person name="Alam I."/>
            <person name="Rashid M."/>
            <person name="Vinu M."/>
            <person name="Ba-Alawi W."/>
            <person name="Anthony Kamau A."/>
            <person name="Kamanda Ngugi D."/>
            <person name="Goker M."/>
            <person name="Klenk H.P."/>
            <person name="Bajic V."/>
            <person name="Stingl U."/>
        </authorList>
    </citation>
    <scope>NUCLEOTIDE SEQUENCE [LARGE SCALE GENOMIC DNA]</scope>
    <source>
        <strain evidence="2">SCGC-AAA259E19</strain>
    </source>
</reference>
<proteinExistence type="predicted"/>
<sequence length="85" mass="9511">MTTTSERGEIMEKGNWMVLTIFLTMAFIVSLWTIDVSVSAIRAGGKLTNEFWVRNPGRAYHVGLWLAIASWFSPSAIAVKFIMGE</sequence>
<keyword evidence="3" id="KW-1185">Reference proteome</keyword>
<organism evidence="2 3">
    <name type="scientific">candidate division MSBL1 archaeon SCGC-AAA259E19</name>
    <dbReference type="NCBI Taxonomy" id="1698264"/>
    <lineage>
        <taxon>Archaea</taxon>
        <taxon>Methanobacteriati</taxon>
        <taxon>Methanobacteriota</taxon>
        <taxon>candidate division MSBL1</taxon>
    </lineage>
</organism>
<comment type="caution">
    <text evidence="2">The sequence shown here is derived from an EMBL/GenBank/DDBJ whole genome shotgun (WGS) entry which is preliminary data.</text>
</comment>
<accession>A0A133UCM4</accession>
<feature type="transmembrane region" description="Helical" evidence="1">
    <location>
        <begin position="62"/>
        <end position="83"/>
    </location>
</feature>
<protein>
    <submittedName>
        <fullName evidence="2">Uncharacterized protein</fullName>
    </submittedName>
</protein>
<keyword evidence="1" id="KW-0472">Membrane</keyword>
<feature type="transmembrane region" description="Helical" evidence="1">
    <location>
        <begin position="16"/>
        <end position="41"/>
    </location>
</feature>
<evidence type="ECO:0000256" key="1">
    <source>
        <dbReference type="SAM" id="Phobius"/>
    </source>
</evidence>
<dbReference type="EMBL" id="LHXO01000199">
    <property type="protein sequence ID" value="KXA91953.1"/>
    <property type="molecule type" value="Genomic_DNA"/>
</dbReference>
<name>A0A133UCM4_9EURY</name>
<dbReference type="AlphaFoldDB" id="A0A133UCM4"/>
<evidence type="ECO:0000313" key="2">
    <source>
        <dbReference type="EMBL" id="KXA91953.1"/>
    </source>
</evidence>